<name>A0A834I8Y8_RHYFE</name>
<proteinExistence type="predicted"/>
<accession>A0A834I8Y8</accession>
<dbReference type="AlphaFoldDB" id="A0A834I8Y8"/>
<comment type="caution">
    <text evidence="1">The sequence shown here is derived from an EMBL/GenBank/DDBJ whole genome shotgun (WGS) entry which is preliminary data.</text>
</comment>
<evidence type="ECO:0000313" key="2">
    <source>
        <dbReference type="Proteomes" id="UP000625711"/>
    </source>
</evidence>
<sequence>MKLLKTLPTKIDQAIKVLTIFETVILSALIQAEGINVGLLSLLVEEDIKPLQCLRCFGFGHKQGYCKAKPSCYNCGGEHEGRQCREVKKCGSFCKAGRETNEHRAIVQLEIIGKQLRTRKP</sequence>
<dbReference type="OrthoDB" id="6774612at2759"/>
<evidence type="ECO:0000313" key="1">
    <source>
        <dbReference type="EMBL" id="KAF7274263.1"/>
    </source>
</evidence>
<gene>
    <name evidence="1" type="ORF">GWI33_013065</name>
</gene>
<dbReference type="EMBL" id="JAACXV010012974">
    <property type="protein sequence ID" value="KAF7274263.1"/>
    <property type="molecule type" value="Genomic_DNA"/>
</dbReference>
<organism evidence="1 2">
    <name type="scientific">Rhynchophorus ferrugineus</name>
    <name type="common">Red palm weevil</name>
    <name type="synonym">Curculio ferrugineus</name>
    <dbReference type="NCBI Taxonomy" id="354439"/>
    <lineage>
        <taxon>Eukaryota</taxon>
        <taxon>Metazoa</taxon>
        <taxon>Ecdysozoa</taxon>
        <taxon>Arthropoda</taxon>
        <taxon>Hexapoda</taxon>
        <taxon>Insecta</taxon>
        <taxon>Pterygota</taxon>
        <taxon>Neoptera</taxon>
        <taxon>Endopterygota</taxon>
        <taxon>Coleoptera</taxon>
        <taxon>Polyphaga</taxon>
        <taxon>Cucujiformia</taxon>
        <taxon>Curculionidae</taxon>
        <taxon>Dryophthorinae</taxon>
        <taxon>Rhynchophorus</taxon>
    </lineage>
</organism>
<reference evidence="1" key="1">
    <citation type="submission" date="2020-08" db="EMBL/GenBank/DDBJ databases">
        <title>Genome sequencing and assembly of the red palm weevil Rhynchophorus ferrugineus.</title>
        <authorList>
            <person name="Dias G.B."/>
            <person name="Bergman C.M."/>
            <person name="Manee M."/>
        </authorList>
    </citation>
    <scope>NUCLEOTIDE SEQUENCE</scope>
    <source>
        <strain evidence="1">AA-2017</strain>
        <tissue evidence="1">Whole larva</tissue>
    </source>
</reference>
<keyword evidence="2" id="KW-1185">Reference proteome</keyword>
<dbReference type="Proteomes" id="UP000625711">
    <property type="component" value="Unassembled WGS sequence"/>
</dbReference>
<protein>
    <submittedName>
        <fullName evidence="1">Uncharacterized protein</fullName>
    </submittedName>
</protein>